<dbReference type="AlphaFoldDB" id="A0A8H6E2Q1"/>
<comment type="caution">
    <text evidence="1">The sequence shown here is derived from an EMBL/GenBank/DDBJ whole genome shotgun (WGS) entry which is preliminary data.</text>
</comment>
<keyword evidence="2" id="KW-1185">Reference proteome</keyword>
<name>A0A8H6E2Q1_PETAA</name>
<protein>
    <submittedName>
        <fullName evidence="1">Uncharacterized protein</fullName>
    </submittedName>
</protein>
<evidence type="ECO:0000313" key="1">
    <source>
        <dbReference type="EMBL" id="KAF5857341.1"/>
    </source>
</evidence>
<dbReference type="EMBL" id="SPNV01000262">
    <property type="protein sequence ID" value="KAF5857341.1"/>
    <property type="molecule type" value="Genomic_DNA"/>
</dbReference>
<accession>A0A8H6E2Q1</accession>
<reference evidence="1 2" key="1">
    <citation type="submission" date="2019-04" db="EMBL/GenBank/DDBJ databases">
        <title>Aspergillus burnettii sp. nov., novel species from soil in southeast Queensland.</title>
        <authorList>
            <person name="Gilchrist C.L.M."/>
            <person name="Pitt J.I."/>
            <person name="Lange L."/>
            <person name="Lacey H.J."/>
            <person name="Vuong D."/>
            <person name="Midgley D.J."/>
            <person name="Greenfield P."/>
            <person name="Bradbury M."/>
            <person name="Lacey E."/>
            <person name="Busk P.K."/>
            <person name="Pilgaard B."/>
            <person name="Chooi Y.H."/>
            <person name="Piggott A.M."/>
        </authorList>
    </citation>
    <scope>NUCLEOTIDE SEQUENCE [LARGE SCALE GENOMIC DNA]</scope>
    <source>
        <strain evidence="1 2">FRR 5400</strain>
    </source>
</reference>
<organism evidence="1 2">
    <name type="scientific">Petromyces alliaceus</name>
    <name type="common">Aspergillus alliaceus</name>
    <dbReference type="NCBI Taxonomy" id="209559"/>
    <lineage>
        <taxon>Eukaryota</taxon>
        <taxon>Fungi</taxon>
        <taxon>Dikarya</taxon>
        <taxon>Ascomycota</taxon>
        <taxon>Pezizomycotina</taxon>
        <taxon>Eurotiomycetes</taxon>
        <taxon>Eurotiomycetidae</taxon>
        <taxon>Eurotiales</taxon>
        <taxon>Aspergillaceae</taxon>
        <taxon>Aspergillus</taxon>
        <taxon>Aspergillus subgen. Circumdati</taxon>
    </lineage>
</organism>
<evidence type="ECO:0000313" key="2">
    <source>
        <dbReference type="Proteomes" id="UP000541154"/>
    </source>
</evidence>
<proteinExistence type="predicted"/>
<sequence length="260" mass="29863">MECFSRSLDGQFHILGRPDNAHDTKKDNVMEPAVGQPVGSVREMNVPLKIFSPGKSAGTVAMQLLYDSWLLLKRLQLDDWEVDNYALVVKKLQKKDPFLHRATAHALQYFQSRRIYEAPVLDTDFMAAPLMALLAAPDKDVLHRLPHWRYATHAIVRAPLWRRQDPLTIDTHFLTEVSEIPAEVIAWRLTENALHEFRQLSNRSVIRYNSNLRRPGVRWDRLCLGFRDLVAVGNMTDKLTSLLLGPESYAFKSHELTVLL</sequence>
<dbReference type="Proteomes" id="UP000541154">
    <property type="component" value="Unassembled WGS sequence"/>
</dbReference>
<gene>
    <name evidence="1" type="ORF">ETB97_005919</name>
</gene>